<dbReference type="Gene3D" id="3.20.20.70">
    <property type="entry name" value="Aldolase class I"/>
    <property type="match status" value="1"/>
</dbReference>
<name>A0A2T4U2L0_9BACI</name>
<keyword evidence="5" id="KW-0119">Carbohydrate metabolism</keyword>
<dbReference type="PANTHER" id="PTHR30246:SF1">
    <property type="entry name" value="2-DEHYDRO-3-DEOXY-6-PHOSPHOGALACTONATE ALDOLASE-RELATED"/>
    <property type="match status" value="1"/>
</dbReference>
<dbReference type="GO" id="GO:0016829">
    <property type="term" value="F:lyase activity"/>
    <property type="evidence" value="ECO:0007669"/>
    <property type="project" value="UniProtKB-KW"/>
</dbReference>
<evidence type="ECO:0000256" key="5">
    <source>
        <dbReference type="ARBA" id="ARBA00023277"/>
    </source>
</evidence>
<gene>
    <name evidence="6" type="ORF">C6Y45_15545</name>
</gene>
<keyword evidence="4" id="KW-0456">Lyase</keyword>
<dbReference type="Proteomes" id="UP000240509">
    <property type="component" value="Unassembled WGS sequence"/>
</dbReference>
<protein>
    <submittedName>
        <fullName evidence="6">Bifunctional 2-keto-4-hydroxyglutarate aldolase/2-keto-3-deoxy-6-phosphogluconate aldolase</fullName>
    </submittedName>
</protein>
<dbReference type="EMBL" id="PZJJ01000040">
    <property type="protein sequence ID" value="PTL37637.1"/>
    <property type="molecule type" value="Genomic_DNA"/>
</dbReference>
<reference evidence="6 7" key="1">
    <citation type="submission" date="2018-03" db="EMBL/GenBank/DDBJ databases">
        <title>Alkalicoccus saliphilus sp. nov., isolated from a mineral pool.</title>
        <authorList>
            <person name="Zhao B."/>
        </authorList>
    </citation>
    <scope>NUCLEOTIDE SEQUENCE [LARGE SCALE GENOMIC DNA]</scope>
    <source>
        <strain evidence="6 7">6AG</strain>
    </source>
</reference>
<keyword evidence="7" id="KW-1185">Reference proteome</keyword>
<proteinExistence type="inferred from homology"/>
<dbReference type="OrthoDB" id="9802667at2"/>
<sequence length="209" mass="22684">MQEERLEKIKEAKVTAVIRTETMETGEKTSDACLQGGISSIEVTWTTPEAGELVKKLNEKKTDKVIIGAGSILDGEMAKEAVESGAEYIVGPNFSREVCDIAMKQEIPYLPGCMTINEMLVAEKYGASIIKLFPGNHFGPSFVKAVKAPIPHLSIMPTGGVSLENIEDWFEAGVTAVGIGGEINRAGEQQDYEKVKQLAEAYMEAAEKK</sequence>
<dbReference type="InterPro" id="IPR000887">
    <property type="entry name" value="Aldlse_KDPG_KHG"/>
</dbReference>
<dbReference type="NCBIfam" id="NF005119">
    <property type="entry name" value="PRK06552.1"/>
    <property type="match status" value="1"/>
</dbReference>
<comment type="similarity">
    <text evidence="2">Belongs to the KHG/KDPG aldolase family.</text>
</comment>
<organism evidence="6 7">
    <name type="scientific">Alkalicoccus saliphilus</name>
    <dbReference type="NCBI Taxonomy" id="200989"/>
    <lineage>
        <taxon>Bacteria</taxon>
        <taxon>Bacillati</taxon>
        <taxon>Bacillota</taxon>
        <taxon>Bacilli</taxon>
        <taxon>Bacillales</taxon>
        <taxon>Bacillaceae</taxon>
        <taxon>Alkalicoccus</taxon>
    </lineage>
</organism>
<comment type="subunit">
    <text evidence="3">Homotrimer.</text>
</comment>
<accession>A0A2T4U2L0</accession>
<dbReference type="CDD" id="cd00452">
    <property type="entry name" value="KDPG_aldolase"/>
    <property type="match status" value="1"/>
</dbReference>
<dbReference type="SUPFAM" id="SSF51569">
    <property type="entry name" value="Aldolase"/>
    <property type="match status" value="1"/>
</dbReference>
<evidence type="ECO:0000256" key="4">
    <source>
        <dbReference type="ARBA" id="ARBA00023239"/>
    </source>
</evidence>
<dbReference type="NCBIfam" id="TIGR01182">
    <property type="entry name" value="eda"/>
    <property type="match status" value="1"/>
</dbReference>
<dbReference type="Pfam" id="PF01081">
    <property type="entry name" value="Aldolase"/>
    <property type="match status" value="1"/>
</dbReference>
<comment type="pathway">
    <text evidence="1">Carbohydrate acid metabolism.</text>
</comment>
<evidence type="ECO:0000313" key="6">
    <source>
        <dbReference type="EMBL" id="PTL37637.1"/>
    </source>
</evidence>
<evidence type="ECO:0000256" key="1">
    <source>
        <dbReference type="ARBA" id="ARBA00004761"/>
    </source>
</evidence>
<dbReference type="AlphaFoldDB" id="A0A2T4U2L0"/>
<dbReference type="PANTHER" id="PTHR30246">
    <property type="entry name" value="2-KETO-3-DEOXY-6-PHOSPHOGLUCONATE ALDOLASE"/>
    <property type="match status" value="1"/>
</dbReference>
<evidence type="ECO:0000313" key="7">
    <source>
        <dbReference type="Proteomes" id="UP000240509"/>
    </source>
</evidence>
<dbReference type="InterPro" id="IPR013785">
    <property type="entry name" value="Aldolase_TIM"/>
</dbReference>
<evidence type="ECO:0000256" key="2">
    <source>
        <dbReference type="ARBA" id="ARBA00006906"/>
    </source>
</evidence>
<evidence type="ECO:0000256" key="3">
    <source>
        <dbReference type="ARBA" id="ARBA00011233"/>
    </source>
</evidence>
<comment type="caution">
    <text evidence="6">The sequence shown here is derived from an EMBL/GenBank/DDBJ whole genome shotgun (WGS) entry which is preliminary data.</text>
</comment>